<dbReference type="InterPro" id="IPR008258">
    <property type="entry name" value="Transglycosylase_SLT_dom_1"/>
</dbReference>
<accession>A0A6B1DT45</accession>
<proteinExistence type="predicted"/>
<dbReference type="SUPFAM" id="SSF53955">
    <property type="entry name" value="Lysozyme-like"/>
    <property type="match status" value="1"/>
</dbReference>
<evidence type="ECO:0000259" key="2">
    <source>
        <dbReference type="Pfam" id="PF01464"/>
    </source>
</evidence>
<evidence type="ECO:0000256" key="1">
    <source>
        <dbReference type="SAM" id="MobiDB-lite"/>
    </source>
</evidence>
<dbReference type="InterPro" id="IPR011990">
    <property type="entry name" value="TPR-like_helical_dom_sf"/>
</dbReference>
<dbReference type="SMART" id="SM00028">
    <property type="entry name" value="TPR"/>
    <property type="match status" value="5"/>
</dbReference>
<dbReference type="InterPro" id="IPR019734">
    <property type="entry name" value="TPR_rpt"/>
</dbReference>
<dbReference type="AlphaFoldDB" id="A0A6B1DT45"/>
<dbReference type="PANTHER" id="PTHR37423">
    <property type="entry name" value="SOLUBLE LYTIC MUREIN TRANSGLYCOSYLASE-RELATED"/>
    <property type="match status" value="1"/>
</dbReference>
<sequence>MAAAPVPHLRLRSMLCQPAFRAPCKLPSRRTWVVALCLLAVCLTAACGRDRSRDLDVEVATATPMPGPVPPVAEIGPTPSPPPRTRTPAEALAWGRQLESDGQADAAVRALSGVVQASDPALAWQAALVQTRLLVQSGQWAAADEALDRFFAAADRLGEPLDDVHLGSAWIQRAIVRGALLDTAGAEDAWQRAVEHLPVMEVWIHRRWGRMLFEVGRPEQGLDHWRTAADLAPTVSEQAYILLSMAGRQEARGLQEEAAGIYEEILDFARDPAYRTRIHYMAGQAWLEADRPEQAFSHWYQATETQRESWYAWLSLSRLIENEQEFDPYNRGYINHAAGSWEAAVGAFDTYLETAEASDHRLPWALLYAGHSLAELEAWVRAVSHYRRIVEEFPACDCIGAAWHGLLRVYAAVDNTDAYTQALADFRAAHPHDLTLATLDANEGFALLAQGDAAAAGEVLARFAADFPEHSRVPEALFALAEVALANGDYGLAKGYWRKLRETHRWYRPAEVGYWSARTLWEMDEREGARFAWNHTASTWPESFHGLASKQAVRRSDGSSQFLIEDMAVLAADAPALEGDDGSARFARQWLGWWAGDGAVEQAGLADMPGLQQGETLLALGLRQEALAVLNPVPEQVRQDPHTLLALAEWFAEQELYRLSILSARYLYFLAPSARVSELPIHVQELLFPRPWSDLVASATMSHNVPELYFWSLLRQESLFEPTAVSGSNAIGLAQVIPDTGDWVALQRGIVGFETAQLERPYRSLDFGAWYLRRVWEDVDRNWLTALVSYNAGPGNGSYFRDVAGADDLEFLAAITLVEPVVYVEAIVVNLYHYNRLYEQAQ</sequence>
<dbReference type="PANTHER" id="PTHR37423:SF2">
    <property type="entry name" value="MEMBRANE-BOUND LYTIC MUREIN TRANSGLYCOSYLASE C"/>
    <property type="match status" value="1"/>
</dbReference>
<comment type="caution">
    <text evidence="3">The sequence shown here is derived from an EMBL/GenBank/DDBJ whole genome shotgun (WGS) entry which is preliminary data.</text>
</comment>
<gene>
    <name evidence="3" type="ORF">F4Y08_06500</name>
</gene>
<dbReference type="Gene3D" id="1.10.530.10">
    <property type="match status" value="1"/>
</dbReference>
<evidence type="ECO:0000313" key="3">
    <source>
        <dbReference type="EMBL" id="MYD89975.1"/>
    </source>
</evidence>
<dbReference type="InterPro" id="IPR023346">
    <property type="entry name" value="Lysozyme-like_dom_sf"/>
</dbReference>
<feature type="domain" description="Transglycosylase SLT" evidence="2">
    <location>
        <begin position="697"/>
        <end position="796"/>
    </location>
</feature>
<dbReference type="Gene3D" id="1.25.40.10">
    <property type="entry name" value="Tetratricopeptide repeat domain"/>
    <property type="match status" value="3"/>
</dbReference>
<name>A0A6B1DT45_9CHLR</name>
<organism evidence="3">
    <name type="scientific">Caldilineaceae bacterium SB0662_bin_9</name>
    <dbReference type="NCBI Taxonomy" id="2605258"/>
    <lineage>
        <taxon>Bacteria</taxon>
        <taxon>Bacillati</taxon>
        <taxon>Chloroflexota</taxon>
        <taxon>Caldilineae</taxon>
        <taxon>Caldilineales</taxon>
        <taxon>Caldilineaceae</taxon>
    </lineage>
</organism>
<dbReference type="EMBL" id="VXPY01000040">
    <property type="protein sequence ID" value="MYD89975.1"/>
    <property type="molecule type" value="Genomic_DNA"/>
</dbReference>
<feature type="region of interest" description="Disordered" evidence="1">
    <location>
        <begin position="66"/>
        <end position="88"/>
    </location>
</feature>
<protein>
    <submittedName>
        <fullName evidence="3">Transglycosylase SLT domain-containing protein</fullName>
    </submittedName>
</protein>
<dbReference type="SUPFAM" id="SSF48452">
    <property type="entry name" value="TPR-like"/>
    <property type="match status" value="1"/>
</dbReference>
<reference evidence="3" key="1">
    <citation type="submission" date="2019-09" db="EMBL/GenBank/DDBJ databases">
        <title>Characterisation of the sponge microbiome using genome-centric metagenomics.</title>
        <authorList>
            <person name="Engelberts J.P."/>
            <person name="Robbins S.J."/>
            <person name="De Goeij J.M."/>
            <person name="Aranda M."/>
            <person name="Bell S.C."/>
            <person name="Webster N.S."/>
        </authorList>
    </citation>
    <scope>NUCLEOTIDE SEQUENCE</scope>
    <source>
        <strain evidence="3">SB0662_bin_9</strain>
    </source>
</reference>
<dbReference type="Pfam" id="PF01464">
    <property type="entry name" value="SLT"/>
    <property type="match status" value="1"/>
</dbReference>